<keyword evidence="5 14" id="KW-0479">Metal-binding</keyword>
<feature type="compositionally biased region" description="Low complexity" evidence="15">
    <location>
        <begin position="260"/>
        <end position="281"/>
    </location>
</feature>
<keyword evidence="13" id="KW-0469">Meiosis</keyword>
<keyword evidence="9 14" id="KW-0460">Magnesium</keyword>
<dbReference type="SUPFAM" id="SSF47802">
    <property type="entry name" value="DNA polymerase beta, N-terminal domain-like"/>
    <property type="match status" value="1"/>
</dbReference>
<keyword evidence="12 14" id="KW-0539">Nucleus</keyword>
<dbReference type="InterPro" id="IPR033309">
    <property type="entry name" value="Mus81"/>
</dbReference>
<dbReference type="GO" id="GO:0048476">
    <property type="term" value="C:Holliday junction resolvase complex"/>
    <property type="evidence" value="ECO:0007669"/>
    <property type="project" value="UniProtKB-UniRule"/>
</dbReference>
<name>A0A9P6RLY2_9FUNG</name>
<dbReference type="EC" id="3.1.22.-" evidence="14"/>
<dbReference type="FunFam" id="1.10.10.10:FF:000307">
    <property type="entry name" value="Crossover junction endonuclease MUS81"/>
    <property type="match status" value="1"/>
</dbReference>
<keyword evidence="6 14" id="KW-0255">Endonuclease</keyword>
<feature type="compositionally biased region" description="Polar residues" evidence="15">
    <location>
        <begin position="352"/>
        <end position="361"/>
    </location>
</feature>
<dbReference type="GO" id="GO:0008821">
    <property type="term" value="F:crossover junction DNA endonuclease activity"/>
    <property type="evidence" value="ECO:0007669"/>
    <property type="project" value="UniProtKB-UniRule"/>
</dbReference>
<evidence type="ECO:0000256" key="2">
    <source>
        <dbReference type="ARBA" id="ARBA00004123"/>
    </source>
</evidence>
<dbReference type="SUPFAM" id="SSF52980">
    <property type="entry name" value="Restriction endonuclease-like"/>
    <property type="match status" value="1"/>
</dbReference>
<accession>A0A9P6RLY2</accession>
<dbReference type="InterPro" id="IPR047417">
    <property type="entry name" value="WHD_MUS81"/>
</dbReference>
<dbReference type="PANTHER" id="PTHR13451">
    <property type="entry name" value="CLASS II CROSSOVER JUNCTION ENDONUCLEASE MUS81"/>
    <property type="match status" value="1"/>
</dbReference>
<keyword evidence="10 14" id="KW-0233">DNA recombination</keyword>
<feature type="compositionally biased region" description="Low complexity" evidence="15">
    <location>
        <begin position="233"/>
        <end position="244"/>
    </location>
</feature>
<reference evidence="17" key="1">
    <citation type="journal article" date="2020" name="Fungal Divers.">
        <title>Resolving the Mortierellaceae phylogeny through synthesis of multi-gene phylogenetics and phylogenomics.</title>
        <authorList>
            <person name="Vandepol N."/>
            <person name="Liber J."/>
            <person name="Desiro A."/>
            <person name="Na H."/>
            <person name="Kennedy M."/>
            <person name="Barry K."/>
            <person name="Grigoriev I.V."/>
            <person name="Miller A.N."/>
            <person name="O'Donnell K."/>
            <person name="Stajich J.E."/>
            <person name="Bonito G."/>
        </authorList>
    </citation>
    <scope>NUCLEOTIDE SEQUENCE</scope>
    <source>
        <strain evidence="17">REB-010B</strain>
    </source>
</reference>
<dbReference type="Proteomes" id="UP000738325">
    <property type="component" value="Unassembled WGS sequence"/>
</dbReference>
<dbReference type="Gene3D" id="1.10.10.10">
    <property type="entry name" value="Winged helix-like DNA-binding domain superfamily/Winged helix DNA-binding domain"/>
    <property type="match status" value="1"/>
</dbReference>
<dbReference type="GO" id="GO:0048257">
    <property type="term" value="F:3'-flap endonuclease activity"/>
    <property type="evidence" value="ECO:0007669"/>
    <property type="project" value="TreeGrafter"/>
</dbReference>
<dbReference type="InterPro" id="IPR036388">
    <property type="entry name" value="WH-like_DNA-bd_sf"/>
</dbReference>
<dbReference type="Gene3D" id="3.40.50.10130">
    <property type="match status" value="1"/>
</dbReference>
<comment type="caution">
    <text evidence="17">The sequence shown here is derived from an EMBL/GenBank/DDBJ whole genome shotgun (WGS) entry which is preliminary data.</text>
</comment>
<evidence type="ECO:0000256" key="14">
    <source>
        <dbReference type="RuleBase" id="RU369042"/>
    </source>
</evidence>
<evidence type="ECO:0000256" key="1">
    <source>
        <dbReference type="ARBA" id="ARBA00001946"/>
    </source>
</evidence>
<keyword evidence="7 14" id="KW-0227">DNA damage</keyword>
<evidence type="ECO:0000256" key="6">
    <source>
        <dbReference type="ARBA" id="ARBA00022759"/>
    </source>
</evidence>
<dbReference type="GO" id="GO:0006308">
    <property type="term" value="P:DNA catabolic process"/>
    <property type="evidence" value="ECO:0007669"/>
    <property type="project" value="UniProtKB-UniRule"/>
</dbReference>
<evidence type="ECO:0000256" key="3">
    <source>
        <dbReference type="ARBA" id="ARBA00010015"/>
    </source>
</evidence>
<evidence type="ECO:0000256" key="12">
    <source>
        <dbReference type="ARBA" id="ARBA00023242"/>
    </source>
</evidence>
<dbReference type="AlphaFoldDB" id="A0A9P6RLY2"/>
<evidence type="ECO:0000256" key="10">
    <source>
        <dbReference type="ARBA" id="ARBA00023172"/>
    </source>
</evidence>
<dbReference type="FunFam" id="1.10.150.110:FF:000001">
    <property type="entry name" value="Putative Crossover junction endonuclease MUS81"/>
    <property type="match status" value="1"/>
</dbReference>
<dbReference type="InterPro" id="IPR006166">
    <property type="entry name" value="ERCC4_domain"/>
</dbReference>
<evidence type="ECO:0000256" key="7">
    <source>
        <dbReference type="ARBA" id="ARBA00022763"/>
    </source>
</evidence>
<dbReference type="OrthoDB" id="5963188at2759"/>
<dbReference type="GO" id="GO:0003677">
    <property type="term" value="F:DNA binding"/>
    <property type="evidence" value="ECO:0007669"/>
    <property type="project" value="UniProtKB-UniRule"/>
</dbReference>
<dbReference type="Pfam" id="PF21136">
    <property type="entry name" value="WHD_MUS81"/>
    <property type="match status" value="1"/>
</dbReference>
<dbReference type="Pfam" id="PF02732">
    <property type="entry name" value="ERCC4"/>
    <property type="match status" value="1"/>
</dbReference>
<dbReference type="Gene3D" id="1.10.150.670">
    <property type="entry name" value="Crossover junction endonuclease EME1, DNA-binding domain"/>
    <property type="match status" value="1"/>
</dbReference>
<dbReference type="GO" id="GO:0000712">
    <property type="term" value="P:resolution of meiotic recombination intermediates"/>
    <property type="evidence" value="ECO:0007669"/>
    <property type="project" value="TreeGrafter"/>
</dbReference>
<evidence type="ECO:0000256" key="9">
    <source>
        <dbReference type="ARBA" id="ARBA00022842"/>
    </source>
</evidence>
<evidence type="ECO:0000256" key="15">
    <source>
        <dbReference type="SAM" id="MobiDB-lite"/>
    </source>
</evidence>
<comment type="function">
    <text evidence="14">Interacts with EME1 to form a DNA structure-specific endonuclease with substrate preference for branched DNA structures with a 5'-end at the branch nick. Typical substrates include 3'-flap structures, D-loops, replication forks and nicked Holliday junctions. May be required in mitosis for the processing of stalled or collapsed replication fork intermediates. May be required in meiosis for the repair of meiosis-specific double strand breaks subsequent to single-end invasion (SEI).</text>
</comment>
<dbReference type="CDD" id="cd21036">
    <property type="entry name" value="WH_MUS81"/>
    <property type="match status" value="1"/>
</dbReference>
<feature type="region of interest" description="Disordered" evidence="15">
    <location>
        <begin position="233"/>
        <end position="400"/>
    </location>
</feature>
<dbReference type="GO" id="GO:0000727">
    <property type="term" value="P:double-strand break repair via break-induced replication"/>
    <property type="evidence" value="ECO:0007669"/>
    <property type="project" value="UniProtKB-UniRule"/>
</dbReference>
<dbReference type="InterPro" id="IPR042530">
    <property type="entry name" value="EME1/EME2_C"/>
</dbReference>
<dbReference type="GO" id="GO:0046872">
    <property type="term" value="F:metal ion binding"/>
    <property type="evidence" value="ECO:0007669"/>
    <property type="project" value="UniProtKB-UniRule"/>
</dbReference>
<evidence type="ECO:0000313" key="17">
    <source>
        <dbReference type="EMBL" id="KAG0321514.1"/>
    </source>
</evidence>
<dbReference type="GO" id="GO:0005634">
    <property type="term" value="C:nucleus"/>
    <property type="evidence" value="ECO:0007669"/>
    <property type="project" value="UniProtKB-SubCell"/>
</dbReference>
<evidence type="ECO:0000256" key="5">
    <source>
        <dbReference type="ARBA" id="ARBA00022723"/>
    </source>
</evidence>
<keyword evidence="18" id="KW-1185">Reference proteome</keyword>
<protein>
    <recommendedName>
        <fullName evidence="14">Crossover junction endonuclease MUS81</fullName>
        <ecNumber evidence="14">3.1.22.-</ecNumber>
    </recommendedName>
</protein>
<evidence type="ECO:0000256" key="4">
    <source>
        <dbReference type="ARBA" id="ARBA00022722"/>
    </source>
</evidence>
<evidence type="ECO:0000256" key="13">
    <source>
        <dbReference type="ARBA" id="ARBA00023254"/>
    </source>
</evidence>
<evidence type="ECO:0000313" key="18">
    <source>
        <dbReference type="Proteomes" id="UP000738325"/>
    </source>
</evidence>
<dbReference type="InterPro" id="IPR011335">
    <property type="entry name" value="Restrct_endonuc-II-like"/>
</dbReference>
<comment type="subunit">
    <text evidence="14">Interacts with EME1.</text>
</comment>
<feature type="compositionally biased region" description="Polar residues" evidence="15">
    <location>
        <begin position="300"/>
        <end position="330"/>
    </location>
</feature>
<sequence>MTCGNPLYLEWIGEWMERARENNSNSYYFYRKAYDSMAKYPTRFTHPSEAMCLTGIGEKTVLKLEKKLEEYCKDNNLPMPVVPGLRRPRAVDRVEDHQAEEPAPKRARAKATKEYVPAYRSGAYGILLALLDARTPNSDGAMTKHEITAQGQIYCDSSLTNPEHGKFYTAWSSINTLMGKGLVYKSGTKYYLTGEGLATAERMRAIDIEGGYNDTTPTASQETLPLATTAQVSASASVPTSVPARQAVRNGKAREQLPIAASTSSASTSSPSSHASSSRSASYRDKFPLDYEETLRPPTHTWTDSVASRSNTSAVRSAGVSSSIGYTSFKGNRDEPVSILSDSEGDSDPAETRSTNATLSSAIDRGFSITTAGSNSLPKPQSSSASNCVRQAPTTYKVPKAPLQKATVSKTTTASKSARSAKVTPPAISIEGASALSTSSAMADMALSSIRSSAALRSTSSTEIPPSDVAAGPRYDPFPHLKDETLRTAAIEPSASASTSPSNIASLAAFRPVIYEPGSFEICLVLDIREVRTQTDRDYIGQKLKERGINVIKRALDIGDVIWIARLKEPVFGKPDELVLDYVVERKRMDDLVSSIKDGRFLEQKFRLRRSGLDHIIYLIETHRIGETYEIGPDAIRTSMTSTQVQDGFFVRRTNNTDQTIDYFVSITKALNRLYESETLYGIPDTVVNRATYLDLQAHLRETVPERSYLTSYKAFGLLNGKSETVLVKDAFVKMLMTIRGVGPEKAMELARVYGTPRALFSVLDEASDTTSDAQRRKMLVRKNSSVGSRKIGPALSAKVVDVWYSEEYNA</sequence>
<feature type="domain" description="ERCC4" evidence="16">
    <location>
        <begin position="523"/>
        <end position="624"/>
    </location>
</feature>
<evidence type="ECO:0000256" key="8">
    <source>
        <dbReference type="ARBA" id="ARBA00022801"/>
    </source>
</evidence>
<evidence type="ECO:0000259" key="16">
    <source>
        <dbReference type="SMART" id="SM00891"/>
    </source>
</evidence>
<organism evidence="17 18">
    <name type="scientific">Dissophora globulifera</name>
    <dbReference type="NCBI Taxonomy" id="979702"/>
    <lineage>
        <taxon>Eukaryota</taxon>
        <taxon>Fungi</taxon>
        <taxon>Fungi incertae sedis</taxon>
        <taxon>Mucoromycota</taxon>
        <taxon>Mortierellomycotina</taxon>
        <taxon>Mortierellomycetes</taxon>
        <taxon>Mortierellales</taxon>
        <taxon>Mortierellaceae</taxon>
        <taxon>Dissophora</taxon>
    </lineage>
</organism>
<dbReference type="FunFam" id="3.40.50.10130:FF:000003">
    <property type="entry name" value="Crossover junction endonuclease MUS81"/>
    <property type="match status" value="1"/>
</dbReference>
<dbReference type="Pfam" id="PF14716">
    <property type="entry name" value="HHH_8"/>
    <property type="match status" value="1"/>
</dbReference>
<dbReference type="CDD" id="cd20074">
    <property type="entry name" value="XPF_nuclease_Mus81"/>
    <property type="match status" value="1"/>
</dbReference>
<dbReference type="InterPro" id="IPR027421">
    <property type="entry name" value="DNA_pol_lamdba_lyase_dom_sf"/>
</dbReference>
<dbReference type="Gene3D" id="1.10.150.110">
    <property type="entry name" value="DNA polymerase beta, N-terminal domain-like"/>
    <property type="match status" value="1"/>
</dbReference>
<feature type="compositionally biased region" description="Basic and acidic residues" evidence="15">
    <location>
        <begin position="282"/>
        <end position="295"/>
    </location>
</feature>
<comment type="cofactor">
    <cofactor evidence="1 14">
        <name>Mg(2+)</name>
        <dbReference type="ChEBI" id="CHEBI:18420"/>
    </cofactor>
</comment>
<dbReference type="GO" id="GO:0031297">
    <property type="term" value="P:replication fork processing"/>
    <property type="evidence" value="ECO:0007669"/>
    <property type="project" value="UniProtKB-ARBA"/>
</dbReference>
<gene>
    <name evidence="17" type="primary">MUS81</name>
    <name evidence="17" type="ORF">BGZ99_003897</name>
</gene>
<dbReference type="PANTHER" id="PTHR13451:SF0">
    <property type="entry name" value="CROSSOVER JUNCTION ENDONUCLEASE MUS81"/>
    <property type="match status" value="1"/>
</dbReference>
<keyword evidence="8 14" id="KW-0378">Hydrolase</keyword>
<keyword evidence="11 14" id="KW-0234">DNA repair</keyword>
<proteinExistence type="inferred from homology"/>
<feature type="compositionally biased region" description="Polar residues" evidence="15">
    <location>
        <begin position="368"/>
        <end position="394"/>
    </location>
</feature>
<dbReference type="EMBL" id="JAAAIP010000242">
    <property type="protein sequence ID" value="KAG0321514.1"/>
    <property type="molecule type" value="Genomic_DNA"/>
</dbReference>
<dbReference type="GO" id="GO:0031573">
    <property type="term" value="P:mitotic intra-S DNA damage checkpoint signaling"/>
    <property type="evidence" value="ECO:0007669"/>
    <property type="project" value="TreeGrafter"/>
</dbReference>
<keyword evidence="4 14" id="KW-0540">Nuclease</keyword>
<comment type="similarity">
    <text evidence="3 14">Belongs to the XPF family.</text>
</comment>
<comment type="subcellular location">
    <subcellularLocation>
        <location evidence="2 14">Nucleus</location>
    </subcellularLocation>
</comment>
<dbReference type="InterPro" id="IPR010996">
    <property type="entry name" value="HHH_MUS81"/>
</dbReference>
<dbReference type="InterPro" id="IPR047416">
    <property type="entry name" value="XPF_nuclease_Mus81"/>
</dbReference>
<dbReference type="SMART" id="SM00891">
    <property type="entry name" value="ERCC4"/>
    <property type="match status" value="1"/>
</dbReference>
<evidence type="ECO:0000256" key="11">
    <source>
        <dbReference type="ARBA" id="ARBA00023204"/>
    </source>
</evidence>